<evidence type="ECO:0000313" key="7">
    <source>
        <dbReference type="EMBL" id="MCI0755539.1"/>
    </source>
</evidence>
<keyword evidence="1" id="KW-0963">Cytoplasm</keyword>
<dbReference type="Gene3D" id="1.10.10.60">
    <property type="entry name" value="Homeodomain-like"/>
    <property type="match status" value="2"/>
</dbReference>
<dbReference type="InterPro" id="IPR009057">
    <property type="entry name" value="Homeodomain-like_sf"/>
</dbReference>
<dbReference type="PANTHER" id="PTHR46796">
    <property type="entry name" value="HTH-TYPE TRANSCRIPTIONAL ACTIVATOR RHAS-RELATED"/>
    <property type="match status" value="1"/>
</dbReference>
<dbReference type="SMART" id="SM00342">
    <property type="entry name" value="HTH_ARAC"/>
    <property type="match status" value="1"/>
</dbReference>
<dbReference type="SUPFAM" id="SSF46689">
    <property type="entry name" value="Homeodomain-like"/>
    <property type="match status" value="2"/>
</dbReference>
<dbReference type="InterPro" id="IPR050204">
    <property type="entry name" value="AraC_XylS_family_regulators"/>
</dbReference>
<evidence type="ECO:0000259" key="6">
    <source>
        <dbReference type="PROSITE" id="PS01124"/>
    </source>
</evidence>
<feature type="domain" description="HTH araC/xylS-type" evidence="6">
    <location>
        <begin position="199"/>
        <end position="297"/>
    </location>
</feature>
<accession>A0ABS9W8C3</accession>
<dbReference type="PANTHER" id="PTHR46796:SF13">
    <property type="entry name" value="HTH-TYPE TRANSCRIPTIONAL ACTIVATOR RHAS"/>
    <property type="match status" value="1"/>
</dbReference>
<evidence type="ECO:0000256" key="1">
    <source>
        <dbReference type="ARBA" id="ARBA00022490"/>
    </source>
</evidence>
<organism evidence="7 8">
    <name type="scientific">Teichococcus vastitatis</name>
    <dbReference type="NCBI Taxonomy" id="2307076"/>
    <lineage>
        <taxon>Bacteria</taxon>
        <taxon>Pseudomonadati</taxon>
        <taxon>Pseudomonadota</taxon>
        <taxon>Alphaproteobacteria</taxon>
        <taxon>Acetobacterales</taxon>
        <taxon>Roseomonadaceae</taxon>
        <taxon>Roseomonas</taxon>
    </lineage>
</organism>
<sequence length="301" mass="32639">MVVDPLAEVVTLLQPSIRFSKLVECAGGWKIHRAGTGDSFYCAVLDGRCRMTVDGRASMLLQAGDFVLVPAMHAIISESLDAPPVETTTEPVEIAEGRFRVGRVDVPADLTMRIGHCRFASPDADLLVHLLPRVILARGEPRLATLMQLVGEETLARRPAREVVLERLLELVLIEAVRSGDATMSAPGLVQGLADQRLAAALRALHACPERAWTVADLADEAALSRSAFFARFSRIVGLPPMEYLLAWRMALAKRLLCDRELGVDQVAERVGYSSASTFSVAFGRSTGLSPARYGRAHKAA</sequence>
<evidence type="ECO:0000256" key="4">
    <source>
        <dbReference type="ARBA" id="ARBA00023159"/>
    </source>
</evidence>
<dbReference type="InterPro" id="IPR037923">
    <property type="entry name" value="HTH-like"/>
</dbReference>
<dbReference type="Proteomes" id="UP001201985">
    <property type="component" value="Unassembled WGS sequence"/>
</dbReference>
<dbReference type="InterPro" id="IPR032783">
    <property type="entry name" value="AraC_lig"/>
</dbReference>
<dbReference type="InterPro" id="IPR018060">
    <property type="entry name" value="HTH_AraC"/>
</dbReference>
<keyword evidence="2" id="KW-0805">Transcription regulation</keyword>
<dbReference type="PROSITE" id="PS01124">
    <property type="entry name" value="HTH_ARAC_FAMILY_2"/>
    <property type="match status" value="1"/>
</dbReference>
<evidence type="ECO:0000256" key="2">
    <source>
        <dbReference type="ARBA" id="ARBA00023015"/>
    </source>
</evidence>
<dbReference type="Pfam" id="PF12852">
    <property type="entry name" value="Cupin_6"/>
    <property type="match status" value="1"/>
</dbReference>
<dbReference type="PROSITE" id="PS00041">
    <property type="entry name" value="HTH_ARAC_FAMILY_1"/>
    <property type="match status" value="1"/>
</dbReference>
<evidence type="ECO:0000313" key="8">
    <source>
        <dbReference type="Proteomes" id="UP001201985"/>
    </source>
</evidence>
<dbReference type="SUPFAM" id="SSF51215">
    <property type="entry name" value="Regulatory protein AraC"/>
    <property type="match status" value="1"/>
</dbReference>
<dbReference type="Pfam" id="PF12833">
    <property type="entry name" value="HTH_18"/>
    <property type="match status" value="1"/>
</dbReference>
<dbReference type="InterPro" id="IPR018062">
    <property type="entry name" value="HTH_AraC-typ_CS"/>
</dbReference>
<dbReference type="EMBL" id="JALBUU010000034">
    <property type="protein sequence ID" value="MCI0755539.1"/>
    <property type="molecule type" value="Genomic_DNA"/>
</dbReference>
<proteinExistence type="predicted"/>
<keyword evidence="8" id="KW-1185">Reference proteome</keyword>
<keyword evidence="5" id="KW-0804">Transcription</keyword>
<evidence type="ECO:0000256" key="3">
    <source>
        <dbReference type="ARBA" id="ARBA00023125"/>
    </source>
</evidence>
<protein>
    <submittedName>
        <fullName evidence="7">AraC family transcriptional regulator</fullName>
    </submittedName>
</protein>
<keyword evidence="3" id="KW-0238">DNA-binding</keyword>
<comment type="caution">
    <text evidence="7">The sequence shown here is derived from an EMBL/GenBank/DDBJ whole genome shotgun (WGS) entry which is preliminary data.</text>
</comment>
<name>A0ABS9W8C3_9PROT</name>
<evidence type="ECO:0000256" key="5">
    <source>
        <dbReference type="ARBA" id="ARBA00023163"/>
    </source>
</evidence>
<reference evidence="7 8" key="1">
    <citation type="submission" date="2022-03" db="EMBL/GenBank/DDBJ databases">
        <title>Complete genome analysis of Roseomonas KG 17.1 : a prolific producer of plant growth promoters.</title>
        <authorList>
            <person name="Saadouli I."/>
            <person name="Najjari A."/>
            <person name="Mosbah A."/>
            <person name="Ouzari H.I."/>
        </authorList>
    </citation>
    <scope>NUCLEOTIDE SEQUENCE [LARGE SCALE GENOMIC DNA]</scope>
    <source>
        <strain evidence="7 8">KG17-1</strain>
    </source>
</reference>
<gene>
    <name evidence="7" type="ORF">MON41_17655</name>
</gene>
<keyword evidence="4" id="KW-0010">Activator</keyword>
<dbReference type="RefSeq" id="WP_120009854.1">
    <property type="nucleotide sequence ID" value="NZ_JALBUU010000034.1"/>
</dbReference>